<proteinExistence type="predicted"/>
<gene>
    <name evidence="7" type="ORF">IAI61_14435</name>
</gene>
<evidence type="ECO:0000256" key="2">
    <source>
        <dbReference type="ARBA" id="ARBA00022475"/>
    </source>
</evidence>
<dbReference type="Proteomes" id="UP001518989">
    <property type="component" value="Unassembled WGS sequence"/>
</dbReference>
<keyword evidence="5" id="KW-0472">Membrane</keyword>
<dbReference type="PANTHER" id="PTHR30606">
    <property type="entry name" value="LIPID A BIOSYNTHESIS LAUROYL ACYLTRANSFERASE"/>
    <property type="match status" value="1"/>
</dbReference>
<keyword evidence="8" id="KW-1185">Reference proteome</keyword>
<dbReference type="PANTHER" id="PTHR30606:SF9">
    <property type="entry name" value="LIPID A BIOSYNTHESIS LAUROYLTRANSFERASE"/>
    <property type="match status" value="1"/>
</dbReference>
<reference evidence="7 8" key="1">
    <citation type="submission" date="2020-09" db="EMBL/GenBank/DDBJ databases">
        <title>Roseomonas.</title>
        <authorList>
            <person name="Zhu W."/>
        </authorList>
    </citation>
    <scope>NUCLEOTIDE SEQUENCE [LARGE SCALE GENOMIC DNA]</scope>
    <source>
        <strain evidence="7 8">573</strain>
    </source>
</reference>
<keyword evidence="2" id="KW-1003">Cell membrane</keyword>
<dbReference type="RefSeq" id="WP_207418114.1">
    <property type="nucleotide sequence ID" value="NZ_CP061177.1"/>
</dbReference>
<evidence type="ECO:0000256" key="3">
    <source>
        <dbReference type="ARBA" id="ARBA00022519"/>
    </source>
</evidence>
<evidence type="ECO:0000256" key="5">
    <source>
        <dbReference type="ARBA" id="ARBA00023136"/>
    </source>
</evidence>
<accession>A0ABS3KRY8</accession>
<comment type="caution">
    <text evidence="7">The sequence shown here is derived from an EMBL/GenBank/DDBJ whole genome shotgun (WGS) entry which is preliminary data.</text>
</comment>
<dbReference type="GO" id="GO:0016746">
    <property type="term" value="F:acyltransferase activity"/>
    <property type="evidence" value="ECO:0007669"/>
    <property type="project" value="UniProtKB-KW"/>
</dbReference>
<keyword evidence="3" id="KW-0997">Cell inner membrane</keyword>
<comment type="subcellular location">
    <subcellularLocation>
        <location evidence="1">Cell inner membrane</location>
    </subcellularLocation>
</comment>
<keyword evidence="6 7" id="KW-0012">Acyltransferase</keyword>
<protein>
    <submittedName>
        <fullName evidence="7">Lysophospholipid acyltransferase family protein</fullName>
    </submittedName>
</protein>
<organism evidence="7 8">
    <name type="scientific">Roseomonas haemaphysalidis</name>
    <dbReference type="NCBI Taxonomy" id="2768162"/>
    <lineage>
        <taxon>Bacteria</taxon>
        <taxon>Pseudomonadati</taxon>
        <taxon>Pseudomonadota</taxon>
        <taxon>Alphaproteobacteria</taxon>
        <taxon>Acetobacterales</taxon>
        <taxon>Roseomonadaceae</taxon>
        <taxon>Roseomonas</taxon>
    </lineage>
</organism>
<evidence type="ECO:0000256" key="4">
    <source>
        <dbReference type="ARBA" id="ARBA00022679"/>
    </source>
</evidence>
<evidence type="ECO:0000313" key="7">
    <source>
        <dbReference type="EMBL" id="MBO1080234.1"/>
    </source>
</evidence>
<evidence type="ECO:0000256" key="1">
    <source>
        <dbReference type="ARBA" id="ARBA00004533"/>
    </source>
</evidence>
<name>A0ABS3KRY8_9PROT</name>
<dbReference type="InterPro" id="IPR004960">
    <property type="entry name" value="LipA_acyltrans"/>
</dbReference>
<evidence type="ECO:0000313" key="8">
    <source>
        <dbReference type="Proteomes" id="UP001518989"/>
    </source>
</evidence>
<dbReference type="CDD" id="cd07984">
    <property type="entry name" value="LPLAT_LABLAT-like"/>
    <property type="match status" value="1"/>
</dbReference>
<dbReference type="Pfam" id="PF03279">
    <property type="entry name" value="Lip_A_acyltrans"/>
    <property type="match status" value="1"/>
</dbReference>
<dbReference type="EMBL" id="JACTNG010000008">
    <property type="protein sequence ID" value="MBO1080234.1"/>
    <property type="molecule type" value="Genomic_DNA"/>
</dbReference>
<evidence type="ECO:0000256" key="6">
    <source>
        <dbReference type="ARBA" id="ARBA00023315"/>
    </source>
</evidence>
<sequence length="305" mass="33408">MDVKRLWWRFEALLVKGLFALARRLGVRRASALGGGALRRLGPWLPVSAVGRRNLELAFPDSDPAWRDAVLRDAWDNLGRSMLEMPLVASLGETAEGPGWEVAGAENLPAAGTRMISFSAHLANWEVLPRAALRFGIALASLYRAPDNPFVDAEVRRMREGSAELPLFPKGSRGARAALKHLSGGGALGLVVDQKLNEGLAIPFFGHPAMTAPAVAEFALRFRCPLVPTHVERIGPARFRVVVEPPLALPDSGDRAEDVRLLLTAVNACMERWVRARPGEWLWLHRRFPKDVYRAQPTTSSAPAA</sequence>
<keyword evidence="4" id="KW-0808">Transferase</keyword>